<evidence type="ECO:0000313" key="3">
    <source>
        <dbReference type="EMBL" id="SPM33745.1"/>
    </source>
</evidence>
<dbReference type="STRING" id="1841860.GCA_900157375_01550"/>
<evidence type="ECO:0000256" key="1">
    <source>
        <dbReference type="ARBA" id="ARBA00006484"/>
    </source>
</evidence>
<proteinExistence type="inferred from homology"/>
<dbReference type="Gene3D" id="3.40.50.720">
    <property type="entry name" value="NAD(P)-binding Rossmann-like Domain"/>
    <property type="match status" value="1"/>
</dbReference>
<name>A0A2U3NQQ3_9MYCO</name>
<dbReference type="Pfam" id="PF13561">
    <property type="entry name" value="adh_short_C2"/>
    <property type="match status" value="1"/>
</dbReference>
<dbReference type="OrthoDB" id="9808187at2"/>
<accession>A0A2U3NQQ3</accession>
<organism evidence="3 4">
    <name type="scientific">Mycobacterium rhizamassiliense</name>
    <dbReference type="NCBI Taxonomy" id="1841860"/>
    <lineage>
        <taxon>Bacteria</taxon>
        <taxon>Bacillati</taxon>
        <taxon>Actinomycetota</taxon>
        <taxon>Actinomycetes</taxon>
        <taxon>Mycobacteriales</taxon>
        <taxon>Mycobacteriaceae</taxon>
        <taxon>Mycobacterium</taxon>
    </lineage>
</organism>
<keyword evidence="4" id="KW-1185">Reference proteome</keyword>
<comment type="similarity">
    <text evidence="1">Belongs to the short-chain dehydrogenases/reductases (SDR) family.</text>
</comment>
<dbReference type="InterPro" id="IPR036291">
    <property type="entry name" value="NAD(P)-bd_dom_sf"/>
</dbReference>
<dbReference type="InterPro" id="IPR002347">
    <property type="entry name" value="SDR_fam"/>
</dbReference>
<dbReference type="EMBL" id="FUFA01000002">
    <property type="protein sequence ID" value="SPM33745.1"/>
    <property type="molecule type" value="Genomic_DNA"/>
</dbReference>
<keyword evidence="2" id="KW-0560">Oxidoreductase</keyword>
<reference evidence="3 4" key="1">
    <citation type="submission" date="2017-01" db="EMBL/GenBank/DDBJ databases">
        <authorList>
            <consortium name="Urmite Genomes"/>
        </authorList>
    </citation>
    <scope>NUCLEOTIDE SEQUENCE [LARGE SCALE GENOMIC DNA]</scope>
    <source>
        <strain evidence="3 4">AB57</strain>
    </source>
</reference>
<dbReference type="AlphaFoldDB" id="A0A2U3NQQ3"/>
<dbReference type="SUPFAM" id="SSF51735">
    <property type="entry name" value="NAD(P)-binding Rossmann-fold domains"/>
    <property type="match status" value="1"/>
</dbReference>
<dbReference type="FunFam" id="3.40.50.720:FF:000084">
    <property type="entry name" value="Short-chain dehydrogenase reductase"/>
    <property type="match status" value="1"/>
</dbReference>
<dbReference type="PRINTS" id="PR00081">
    <property type="entry name" value="GDHRDH"/>
</dbReference>
<dbReference type="PANTHER" id="PTHR24321">
    <property type="entry name" value="DEHYDROGENASES, SHORT CHAIN"/>
    <property type="match status" value="1"/>
</dbReference>
<protein>
    <submittedName>
        <fullName evidence="3">NAD(P)-dependent dehydrogenase, short-chain alcohol dehydrogenase family</fullName>
    </submittedName>
</protein>
<dbReference type="RefSeq" id="WP_083743331.1">
    <property type="nucleotide sequence ID" value="NZ_LT721901.1"/>
</dbReference>
<dbReference type="GO" id="GO:0016491">
    <property type="term" value="F:oxidoreductase activity"/>
    <property type="evidence" value="ECO:0007669"/>
    <property type="project" value="UniProtKB-KW"/>
</dbReference>
<dbReference type="PRINTS" id="PR00080">
    <property type="entry name" value="SDRFAMILY"/>
</dbReference>
<evidence type="ECO:0000256" key="2">
    <source>
        <dbReference type="ARBA" id="ARBA00023002"/>
    </source>
</evidence>
<sequence length="261" mass="27712">MTPPLRPHESMAIKDYDALAGLTIMVTGAARSLGAAFSDYFEDRGAAVWRTDIDASEGVHRLDVTSRLEWETSVKEALAEHGRIDGLVNNAGVFYGQRDFWDEADEELDHMINVNLKGTWVGTQIVSKRMAEGGHPGSIVNLSSTSGVMATKGYAGYGTTRWAVRGFTKLAAGDLAAHQIRVNSLHPHGVKGTGMILASAAAAGMTEEQVERLGTDSPMGRMGTTDDMGAIATFLLSSAASFITGREFVVDGGVTLSSNSS</sequence>
<evidence type="ECO:0000313" key="4">
    <source>
        <dbReference type="Proteomes" id="UP000240988"/>
    </source>
</evidence>
<dbReference type="Proteomes" id="UP000240988">
    <property type="component" value="Unassembled WGS sequence"/>
</dbReference>
<gene>
    <name evidence="3" type="ORF">MRAB57_1549</name>
</gene>
<dbReference type="PANTHER" id="PTHR24321:SF15">
    <property type="entry name" value="OXIDOREDUCTASE UCPA"/>
    <property type="match status" value="1"/>
</dbReference>